<accession>A0A0F9ALC7</accession>
<protein>
    <submittedName>
        <fullName evidence="1">Uncharacterized protein</fullName>
    </submittedName>
</protein>
<gene>
    <name evidence="1" type="ORF">LCGC14_2898350</name>
</gene>
<comment type="caution">
    <text evidence="1">The sequence shown here is derived from an EMBL/GenBank/DDBJ whole genome shotgun (WGS) entry which is preliminary data.</text>
</comment>
<dbReference type="AlphaFoldDB" id="A0A0F9ALC7"/>
<sequence length="69" mass="7864">MYVLPNFKTKRELKEAVAYGKKVTIFQPGPFGGNEPRDGDCWVEGPHYPKPHTWYAEVIVTDGKITKVK</sequence>
<name>A0A0F9ALC7_9ZZZZ</name>
<reference evidence="1" key="1">
    <citation type="journal article" date="2015" name="Nature">
        <title>Complex archaea that bridge the gap between prokaryotes and eukaryotes.</title>
        <authorList>
            <person name="Spang A."/>
            <person name="Saw J.H."/>
            <person name="Jorgensen S.L."/>
            <person name="Zaremba-Niedzwiedzka K."/>
            <person name="Martijn J."/>
            <person name="Lind A.E."/>
            <person name="van Eijk R."/>
            <person name="Schleper C."/>
            <person name="Guy L."/>
            <person name="Ettema T.J."/>
        </authorList>
    </citation>
    <scope>NUCLEOTIDE SEQUENCE</scope>
</reference>
<evidence type="ECO:0000313" key="1">
    <source>
        <dbReference type="EMBL" id="KKK72991.1"/>
    </source>
</evidence>
<organism evidence="1">
    <name type="scientific">marine sediment metagenome</name>
    <dbReference type="NCBI Taxonomy" id="412755"/>
    <lineage>
        <taxon>unclassified sequences</taxon>
        <taxon>metagenomes</taxon>
        <taxon>ecological metagenomes</taxon>
    </lineage>
</organism>
<proteinExistence type="predicted"/>
<dbReference type="EMBL" id="LAZR01056989">
    <property type="protein sequence ID" value="KKK72991.1"/>
    <property type="molecule type" value="Genomic_DNA"/>
</dbReference>